<dbReference type="Proteomes" id="UP001222282">
    <property type="component" value="Chromosome"/>
</dbReference>
<evidence type="ECO:0000313" key="3">
    <source>
        <dbReference type="Proteomes" id="UP001222282"/>
    </source>
</evidence>
<dbReference type="InterPro" id="IPR013783">
    <property type="entry name" value="Ig-like_fold"/>
</dbReference>
<evidence type="ECO:0000259" key="1">
    <source>
        <dbReference type="Pfam" id="PF02368"/>
    </source>
</evidence>
<feature type="domain" description="BIG2" evidence="1">
    <location>
        <begin position="1002"/>
        <end position="1045"/>
    </location>
</feature>
<dbReference type="SUPFAM" id="SSF49373">
    <property type="entry name" value="Invasin/intimin cell-adhesion fragments"/>
    <property type="match status" value="1"/>
</dbReference>
<keyword evidence="3" id="KW-1185">Reference proteome</keyword>
<dbReference type="InterPro" id="IPR008964">
    <property type="entry name" value="Invasin/intimin_cell_adhesion"/>
</dbReference>
<proteinExistence type="predicted"/>
<dbReference type="Pfam" id="PF02368">
    <property type="entry name" value="Big_2"/>
    <property type="match status" value="1"/>
</dbReference>
<organism evidence="2 3">
    <name type="scientific">Pseudomonas serboccidentalis</name>
    <dbReference type="NCBI Taxonomy" id="2964670"/>
    <lineage>
        <taxon>Bacteria</taxon>
        <taxon>Pseudomonadati</taxon>
        <taxon>Pseudomonadota</taxon>
        <taxon>Gammaproteobacteria</taxon>
        <taxon>Pseudomonadales</taxon>
        <taxon>Pseudomonadaceae</taxon>
        <taxon>Pseudomonas</taxon>
    </lineage>
</organism>
<name>A0ABY7Z7J8_9PSED</name>
<gene>
    <name evidence="2" type="ORF">NN484_23725</name>
</gene>
<dbReference type="Gene3D" id="2.60.40.1080">
    <property type="match status" value="1"/>
</dbReference>
<dbReference type="RefSeq" id="WP_274658051.1">
    <property type="nucleotide sequence ID" value="NZ_CP101655.1"/>
</dbReference>
<reference evidence="2 3" key="1">
    <citation type="submission" date="2022-07" db="EMBL/GenBank/DDBJ databases">
        <authorList>
            <person name="Abrouk D."/>
            <person name="Moenne-Loccoz Y."/>
            <person name="Todorovic I."/>
            <person name="Raicevic V."/>
            <person name="Jovicic-Petrovic J."/>
        </authorList>
    </citation>
    <scope>NUCLEOTIDE SEQUENCE [LARGE SCALE GENOMIC DNA]</scope>
    <source>
        <strain evidence="3">IT-P374</strain>
    </source>
</reference>
<dbReference type="Gene3D" id="2.60.40.10">
    <property type="entry name" value="Immunoglobulins"/>
    <property type="match status" value="1"/>
</dbReference>
<evidence type="ECO:0000313" key="2">
    <source>
        <dbReference type="EMBL" id="WDR35470.1"/>
    </source>
</evidence>
<dbReference type="InterPro" id="IPR003343">
    <property type="entry name" value="Big_2"/>
</dbReference>
<dbReference type="EMBL" id="CP101655">
    <property type="protein sequence ID" value="WDR35470.1"/>
    <property type="molecule type" value="Genomic_DNA"/>
</dbReference>
<accession>A0ABY7Z7J8</accession>
<protein>
    <submittedName>
        <fullName evidence="2">Ig-like domain-containing protein</fullName>
    </submittedName>
</protein>
<sequence length="1155" mass="124721">MLTQPHRDPSPKALLPLEIPDRTQPILDSGEWGINFAAARGLTPDLGLKVYLVPWANMGQGDEVFLLLNGNQVDQRTIDINDVGQRITLYVAPGRLLTGSYELQYRVKRLNQAPELSNPPVKIYVKLELPAGTDENGSVPGHSELHLYIDPPIIQDGVDKDIAEAGIDTIVIAKPGTPSKPLYPNIAVGDHCKLSWGGWFVFSEPVTQQHIDDPEGHPLNIHVDKDTILNAGDTGPEGLAVVFEVHDIVDNRSADWSAEILIRVDTGNTRLGAAIVKEAINNVLNLDTLGDDSVTLQIYATEVDFKLGDVPVAIIRGTTLEGDPVAIEVRGEKLTNLPSVLELKLPNAAARLLAKTQAVFSYRVERSGSPDLQAKGRFVHIIGEAKRLLAPIATDAEQGTLDPELAFTAIMIPFDEVMKEGMAIVLRWVGTKLDLTTYDPELAWHFLKASDIAAKEPIPIIVEGNHLNAIKGGTLDLFYVLLAEVGDSILRRESIHHALLRVGEPLLEMVAPIVLGEQDGTLEPEDLPNGISRLTAPRASNPTKRGDELFYFWVGSVTGTTSDSIEITSFNADKDIVFPLNEAFVKAHIEPNRNGTITSWYEILRAATETTPERISYSNPLVFSVGAALELVAPTILQAEADGTTLQPIKAVDALTAVIPSEGVRPNDLLSVTWTGAAGTAAGGSHTTDPKPVSESGLSIELLVSVLAFNLGKTVTVTFTLTRDGKPIISPPLTLNVGTLPDSALNSPKFDDADANHVLDVAALDGKDANIRALIWALIAVGQQVWMTLEGHKADGMAHNLPLWTGGSHSVNTTWFSQGFWLRSVANSYLSALGDGSSLRIKFWVALDRSNQLANAVAFADQVYTIRALEVVRPTITLAEDSKGVEIPEAGFTVDTTVTLTGAASKGQKVQILDGDTPKGEATADPTSGIWTVTITGLSVGAHSFTAEALYGSNPVSAAHRLTVIELVIVDPSPLAITGLNLFTESPYFILSGTDARDTYADRPAQSGIAPFTYSSSDDTIASVDSTGRVRSTGNGSARITVTDHLGRTGGYNVICSGVAELIHDTTPVLDSQADSYILARGTRLPEPPYPHMEKFRFSPLAGEDYLFFIGRIKEGGQGRFVSGYMRYDNPSYQYWINAYWPLDNRRASVCYIKN</sequence>